<evidence type="ECO:0000313" key="2">
    <source>
        <dbReference type="EMBL" id="KAJ3561981.1"/>
    </source>
</evidence>
<dbReference type="AlphaFoldDB" id="A0AAD5VM03"/>
<gene>
    <name evidence="2" type="ORF">NP233_g9856</name>
</gene>
<proteinExistence type="predicted"/>
<keyword evidence="3" id="KW-1185">Reference proteome</keyword>
<sequence>MKFAHVAIALPFIFSGQLVAAICPGFNYGIGNVQDLGSGFKRWTVYDDSCKAVDSLTTTGNPCTSGGTFGCTPPPITFNWYKNTFTKLEYTCRPDPQSGKCGNDVISVCCRNYGH</sequence>
<name>A0AAD5VM03_9AGAR</name>
<dbReference type="EMBL" id="JANIEX010000929">
    <property type="protein sequence ID" value="KAJ3561981.1"/>
    <property type="molecule type" value="Genomic_DNA"/>
</dbReference>
<feature type="signal peptide" evidence="1">
    <location>
        <begin position="1"/>
        <end position="20"/>
    </location>
</feature>
<dbReference type="Proteomes" id="UP001213000">
    <property type="component" value="Unassembled WGS sequence"/>
</dbReference>
<comment type="caution">
    <text evidence="2">The sequence shown here is derived from an EMBL/GenBank/DDBJ whole genome shotgun (WGS) entry which is preliminary data.</text>
</comment>
<reference evidence="2" key="1">
    <citation type="submission" date="2022-07" db="EMBL/GenBank/DDBJ databases">
        <title>Genome Sequence of Leucocoprinus birnbaumii.</title>
        <authorList>
            <person name="Buettner E."/>
        </authorList>
    </citation>
    <scope>NUCLEOTIDE SEQUENCE</scope>
    <source>
        <strain evidence="2">VT141</strain>
    </source>
</reference>
<protein>
    <submittedName>
        <fullName evidence="2">Uncharacterized protein</fullName>
    </submittedName>
</protein>
<evidence type="ECO:0000313" key="3">
    <source>
        <dbReference type="Proteomes" id="UP001213000"/>
    </source>
</evidence>
<accession>A0AAD5VM03</accession>
<keyword evidence="1" id="KW-0732">Signal</keyword>
<evidence type="ECO:0000256" key="1">
    <source>
        <dbReference type="SAM" id="SignalP"/>
    </source>
</evidence>
<organism evidence="2 3">
    <name type="scientific">Leucocoprinus birnbaumii</name>
    <dbReference type="NCBI Taxonomy" id="56174"/>
    <lineage>
        <taxon>Eukaryota</taxon>
        <taxon>Fungi</taxon>
        <taxon>Dikarya</taxon>
        <taxon>Basidiomycota</taxon>
        <taxon>Agaricomycotina</taxon>
        <taxon>Agaricomycetes</taxon>
        <taxon>Agaricomycetidae</taxon>
        <taxon>Agaricales</taxon>
        <taxon>Agaricineae</taxon>
        <taxon>Agaricaceae</taxon>
        <taxon>Leucocoprinus</taxon>
    </lineage>
</organism>
<feature type="chain" id="PRO_5042202143" evidence="1">
    <location>
        <begin position="21"/>
        <end position="115"/>
    </location>
</feature>